<name>A0A942UPS5_9BACI</name>
<dbReference type="InterPro" id="IPR036513">
    <property type="entry name" value="STAS_dom_sf"/>
</dbReference>
<dbReference type="RefSeq" id="WP_213099651.1">
    <property type="nucleotide sequence ID" value="NZ_JAGYPN010000004.1"/>
</dbReference>
<sequence>MKSNEYSKAINSAEFYWDMDRGLLKFQGEDVLLFWIDSAFKTLMDTIEEIVGEESARVVMEATGYRTGTIVGEFFVQHTETMDELLALLPDIYMSAGWGVYTILEFSTEKKAAVIELREDWEMKINRQQNKKEPGSFLAGHWAGILSVLFKEKIWYETVKHPLFGDEVSEIRFFSANTSPAENIKELLDGKEEFEITKLEAIVEDRTRELNKLVKDLSSPIIPVLENIVVVPMMGRFDECRSSELIEKTLHEVTENQSHIIIFDVTGMKEMDNYVISLLENVTQAVSLVGAVPIIVGITPNLSMQLVSKGIYLNEFKCFATLKHAVHYALALEGMQIISK</sequence>
<proteinExistence type="predicted"/>
<reference evidence="3 4" key="1">
    <citation type="submission" date="2021-05" db="EMBL/GenBank/DDBJ databases">
        <title>Novel Bacillus species.</title>
        <authorList>
            <person name="Liu G."/>
        </authorList>
    </citation>
    <scope>NUCLEOTIDE SEQUENCE [LARGE SCALE GENOMIC DNA]</scope>
    <source>
        <strain evidence="3 4">FJAT-49682</strain>
    </source>
</reference>
<accession>A0A942UPS5</accession>
<dbReference type="Gene3D" id="3.30.1380.20">
    <property type="entry name" value="Trafficking protein particle complex subunit 3"/>
    <property type="match status" value="1"/>
</dbReference>
<dbReference type="InterPro" id="IPR024096">
    <property type="entry name" value="NO_sig/Golgi_transp_ligand-bd"/>
</dbReference>
<dbReference type="SUPFAM" id="SSF111126">
    <property type="entry name" value="Ligand-binding domain in the NO signalling and Golgi transport"/>
    <property type="match status" value="1"/>
</dbReference>
<evidence type="ECO:0000256" key="1">
    <source>
        <dbReference type="ARBA" id="ARBA00022553"/>
    </source>
</evidence>
<organism evidence="3 4">
    <name type="scientific">Lederbergia citrea</name>
    <dbReference type="NCBI Taxonomy" id="2833581"/>
    <lineage>
        <taxon>Bacteria</taxon>
        <taxon>Bacillati</taxon>
        <taxon>Bacillota</taxon>
        <taxon>Bacilli</taxon>
        <taxon>Bacillales</taxon>
        <taxon>Bacillaceae</taxon>
        <taxon>Lederbergia</taxon>
    </lineage>
</organism>
<dbReference type="SUPFAM" id="SSF52091">
    <property type="entry name" value="SpoIIaa-like"/>
    <property type="match status" value="1"/>
</dbReference>
<dbReference type="InterPro" id="IPR002645">
    <property type="entry name" value="STAS_dom"/>
</dbReference>
<dbReference type="Proteomes" id="UP000676456">
    <property type="component" value="Unassembled WGS sequence"/>
</dbReference>
<gene>
    <name evidence="3" type="ORF">KHA91_17965</name>
</gene>
<dbReference type="PANTHER" id="PTHR33745">
    <property type="entry name" value="RSBT ANTAGONIST PROTEIN RSBS-RELATED"/>
    <property type="match status" value="1"/>
</dbReference>
<feature type="domain" description="STAS" evidence="2">
    <location>
        <begin position="218"/>
        <end position="329"/>
    </location>
</feature>
<dbReference type="PROSITE" id="PS50801">
    <property type="entry name" value="STAS"/>
    <property type="match status" value="1"/>
</dbReference>
<dbReference type="Gene3D" id="3.30.750.24">
    <property type="entry name" value="STAS domain"/>
    <property type="match status" value="1"/>
</dbReference>
<dbReference type="PANTHER" id="PTHR33745:SF3">
    <property type="entry name" value="RSBT CO-ANTAGONIST PROTEIN RSBRC"/>
    <property type="match status" value="1"/>
</dbReference>
<evidence type="ECO:0000259" key="2">
    <source>
        <dbReference type="PROSITE" id="PS50801"/>
    </source>
</evidence>
<protein>
    <submittedName>
        <fullName evidence="3">STAS domain-containing protein</fullName>
    </submittedName>
</protein>
<dbReference type="Pfam" id="PF01740">
    <property type="entry name" value="STAS"/>
    <property type="match status" value="1"/>
</dbReference>
<evidence type="ECO:0000313" key="3">
    <source>
        <dbReference type="EMBL" id="MBS4224600.1"/>
    </source>
</evidence>
<keyword evidence="1" id="KW-0597">Phosphoprotein</keyword>
<comment type="caution">
    <text evidence="3">The sequence shown here is derived from an EMBL/GenBank/DDBJ whole genome shotgun (WGS) entry which is preliminary data.</text>
</comment>
<dbReference type="EMBL" id="JAGYPN010000004">
    <property type="protein sequence ID" value="MBS4224600.1"/>
    <property type="molecule type" value="Genomic_DNA"/>
</dbReference>
<dbReference type="AlphaFoldDB" id="A0A942UPS5"/>
<keyword evidence="4" id="KW-1185">Reference proteome</keyword>
<dbReference type="CDD" id="cd07041">
    <property type="entry name" value="STAS_RsbR_RsbS_like"/>
    <property type="match status" value="1"/>
</dbReference>
<evidence type="ECO:0000313" key="4">
    <source>
        <dbReference type="Proteomes" id="UP000676456"/>
    </source>
</evidence>
<dbReference type="InterPro" id="IPR051932">
    <property type="entry name" value="Bact_StressResp_Reg"/>
</dbReference>